<name>A0ABD2Z6K7_9GENT</name>
<sequence length="74" mass="8030">MGKTPAFHSVQYVATIVFLGHVIIMLVLGPKGNGVTKSSLLLQLDHCSTRWVVEALSTLAVADVESEMWDSPFS</sequence>
<evidence type="ECO:0000256" key="1">
    <source>
        <dbReference type="SAM" id="Phobius"/>
    </source>
</evidence>
<dbReference type="Proteomes" id="UP001630127">
    <property type="component" value="Unassembled WGS sequence"/>
</dbReference>
<keyword evidence="1" id="KW-1133">Transmembrane helix</keyword>
<keyword evidence="1" id="KW-0472">Membrane</keyword>
<proteinExistence type="predicted"/>
<gene>
    <name evidence="2" type="ORF">ACH5RR_026687</name>
</gene>
<dbReference type="AlphaFoldDB" id="A0ABD2Z6K7"/>
<protein>
    <submittedName>
        <fullName evidence="2">Uncharacterized protein</fullName>
    </submittedName>
</protein>
<accession>A0ABD2Z6K7</accession>
<feature type="transmembrane region" description="Helical" evidence="1">
    <location>
        <begin position="12"/>
        <end position="29"/>
    </location>
</feature>
<reference evidence="2 3" key="1">
    <citation type="submission" date="2024-11" db="EMBL/GenBank/DDBJ databases">
        <title>A near-complete genome assembly of Cinchona calisaya.</title>
        <authorList>
            <person name="Lian D.C."/>
            <person name="Zhao X.W."/>
            <person name="Wei L."/>
        </authorList>
    </citation>
    <scope>NUCLEOTIDE SEQUENCE [LARGE SCALE GENOMIC DNA]</scope>
    <source>
        <tissue evidence="2">Nenye</tissue>
    </source>
</reference>
<evidence type="ECO:0000313" key="2">
    <source>
        <dbReference type="EMBL" id="KAL3513970.1"/>
    </source>
</evidence>
<organism evidence="2 3">
    <name type="scientific">Cinchona calisaya</name>
    <dbReference type="NCBI Taxonomy" id="153742"/>
    <lineage>
        <taxon>Eukaryota</taxon>
        <taxon>Viridiplantae</taxon>
        <taxon>Streptophyta</taxon>
        <taxon>Embryophyta</taxon>
        <taxon>Tracheophyta</taxon>
        <taxon>Spermatophyta</taxon>
        <taxon>Magnoliopsida</taxon>
        <taxon>eudicotyledons</taxon>
        <taxon>Gunneridae</taxon>
        <taxon>Pentapetalae</taxon>
        <taxon>asterids</taxon>
        <taxon>lamiids</taxon>
        <taxon>Gentianales</taxon>
        <taxon>Rubiaceae</taxon>
        <taxon>Cinchonoideae</taxon>
        <taxon>Cinchoneae</taxon>
        <taxon>Cinchona</taxon>
    </lineage>
</organism>
<comment type="caution">
    <text evidence="2">The sequence shown here is derived from an EMBL/GenBank/DDBJ whole genome shotgun (WGS) entry which is preliminary data.</text>
</comment>
<evidence type="ECO:0000313" key="3">
    <source>
        <dbReference type="Proteomes" id="UP001630127"/>
    </source>
</evidence>
<keyword evidence="1" id="KW-0812">Transmembrane</keyword>
<keyword evidence="3" id="KW-1185">Reference proteome</keyword>
<dbReference type="EMBL" id="JBJUIK010000011">
    <property type="protein sequence ID" value="KAL3513970.1"/>
    <property type="molecule type" value="Genomic_DNA"/>
</dbReference>